<comment type="caution">
    <text evidence="2">The sequence shown here is derived from an EMBL/GenBank/DDBJ whole genome shotgun (WGS) entry which is preliminary data.</text>
</comment>
<dbReference type="GO" id="GO:0004331">
    <property type="term" value="F:fructose-2,6-bisphosphate 2-phosphatase activity"/>
    <property type="evidence" value="ECO:0007669"/>
    <property type="project" value="TreeGrafter"/>
</dbReference>
<accession>A0A0G1FI83</accession>
<dbReference type="CDD" id="cd07067">
    <property type="entry name" value="HP_PGM_like"/>
    <property type="match status" value="1"/>
</dbReference>
<dbReference type="SUPFAM" id="SSF53254">
    <property type="entry name" value="Phosphoglycerate mutase-like"/>
    <property type="match status" value="1"/>
</dbReference>
<gene>
    <name evidence="2" type="ORF">UV61_C0008G0021</name>
</gene>
<dbReference type="InterPro" id="IPR051695">
    <property type="entry name" value="Phosphoglycerate_Mutase"/>
</dbReference>
<dbReference type="GO" id="GO:0045820">
    <property type="term" value="P:negative regulation of glycolytic process"/>
    <property type="evidence" value="ECO:0007669"/>
    <property type="project" value="TreeGrafter"/>
</dbReference>
<keyword evidence="1" id="KW-0378">Hydrolase</keyword>
<dbReference type="Proteomes" id="UP000034050">
    <property type="component" value="Unassembled WGS sequence"/>
</dbReference>
<name>A0A0G1FI83_9BACT</name>
<dbReference type="InterPro" id="IPR029033">
    <property type="entry name" value="His_PPase_superfam"/>
</dbReference>
<proteinExistence type="predicted"/>
<dbReference type="EMBL" id="LCFD01000008">
    <property type="protein sequence ID" value="KKS86568.1"/>
    <property type="molecule type" value="Genomic_DNA"/>
</dbReference>
<dbReference type="GO" id="GO:0005829">
    <property type="term" value="C:cytosol"/>
    <property type="evidence" value="ECO:0007669"/>
    <property type="project" value="TreeGrafter"/>
</dbReference>
<dbReference type="InterPro" id="IPR013078">
    <property type="entry name" value="His_Pase_superF_clade-1"/>
</dbReference>
<protein>
    <submittedName>
        <fullName evidence="2">Phosphoglycerate mutase</fullName>
    </submittedName>
</protein>
<organism evidence="2 3">
    <name type="scientific">Candidatus Gottesmanbacteria bacterium GW2011_GWB1_43_11</name>
    <dbReference type="NCBI Taxonomy" id="1618446"/>
    <lineage>
        <taxon>Bacteria</taxon>
        <taxon>Candidatus Gottesmaniibacteriota</taxon>
    </lineage>
</organism>
<dbReference type="Gene3D" id="3.40.50.1240">
    <property type="entry name" value="Phosphoglycerate mutase-like"/>
    <property type="match status" value="1"/>
</dbReference>
<dbReference type="SMART" id="SM00855">
    <property type="entry name" value="PGAM"/>
    <property type="match status" value="1"/>
</dbReference>
<reference evidence="2 3" key="1">
    <citation type="journal article" date="2015" name="Nature">
        <title>rRNA introns, odd ribosomes, and small enigmatic genomes across a large radiation of phyla.</title>
        <authorList>
            <person name="Brown C.T."/>
            <person name="Hug L.A."/>
            <person name="Thomas B.C."/>
            <person name="Sharon I."/>
            <person name="Castelle C.J."/>
            <person name="Singh A."/>
            <person name="Wilkins M.J."/>
            <person name="Williams K.H."/>
            <person name="Banfield J.F."/>
        </authorList>
    </citation>
    <scope>NUCLEOTIDE SEQUENCE [LARGE SCALE GENOMIC DNA]</scope>
</reference>
<evidence type="ECO:0000256" key="1">
    <source>
        <dbReference type="ARBA" id="ARBA00022801"/>
    </source>
</evidence>
<evidence type="ECO:0000313" key="3">
    <source>
        <dbReference type="Proteomes" id="UP000034050"/>
    </source>
</evidence>
<dbReference type="STRING" id="1618446.UV61_C0008G0021"/>
<dbReference type="AlphaFoldDB" id="A0A0G1FI83"/>
<dbReference type="GO" id="GO:0043456">
    <property type="term" value="P:regulation of pentose-phosphate shunt"/>
    <property type="evidence" value="ECO:0007669"/>
    <property type="project" value="TreeGrafter"/>
</dbReference>
<evidence type="ECO:0000313" key="2">
    <source>
        <dbReference type="EMBL" id="KKS86568.1"/>
    </source>
</evidence>
<dbReference type="PANTHER" id="PTHR46517">
    <property type="entry name" value="FRUCTOSE-2,6-BISPHOSPHATASE TIGAR"/>
    <property type="match status" value="1"/>
</dbReference>
<dbReference type="Pfam" id="PF00300">
    <property type="entry name" value="His_Phos_1"/>
    <property type="match status" value="1"/>
</dbReference>
<dbReference type="PANTHER" id="PTHR46517:SF1">
    <property type="entry name" value="FRUCTOSE-2,6-BISPHOSPHATASE TIGAR"/>
    <property type="match status" value="1"/>
</dbReference>
<sequence>MTTIYICRHGAYENPQKVFHGRLPGFPLSQIGKTQARKLSLALKSKPIAAIYSSPLTRAYQTAEIIARPHKLKITQDDRLMDVSTPLQGKPLTLIFKIEGNFYQEKYIKKGGERLGQVFTRIKETVDDILQKHAGFEVVVVTHGDLIMSFKSMLLDGKLPKYYPYVSDYVAQGVGYKLVFNGHKFSHLSPIFS</sequence>